<comment type="caution">
    <text evidence="1">The sequence shown here is derived from an EMBL/GenBank/DDBJ whole genome shotgun (WGS) entry which is preliminary data.</text>
</comment>
<organism evidence="1 2">
    <name type="scientific">Archangium violaceum Cb vi76</name>
    <dbReference type="NCBI Taxonomy" id="1406225"/>
    <lineage>
        <taxon>Bacteria</taxon>
        <taxon>Pseudomonadati</taxon>
        <taxon>Myxococcota</taxon>
        <taxon>Myxococcia</taxon>
        <taxon>Myxococcales</taxon>
        <taxon>Cystobacterineae</taxon>
        <taxon>Archangiaceae</taxon>
        <taxon>Archangium</taxon>
    </lineage>
</organism>
<dbReference type="AlphaFoldDB" id="A0A084SJM9"/>
<dbReference type="CDD" id="cd18773">
    <property type="entry name" value="PDC1_HK_sensor"/>
    <property type="match status" value="1"/>
</dbReference>
<evidence type="ECO:0008006" key="3">
    <source>
        <dbReference type="Google" id="ProtNLM"/>
    </source>
</evidence>
<gene>
    <name evidence="1" type="ORF">Q664_39275</name>
</gene>
<name>A0A084SJM9_9BACT</name>
<protein>
    <recommendedName>
        <fullName evidence="3">Cache domain-containing protein</fullName>
    </recommendedName>
</protein>
<proteinExistence type="predicted"/>
<dbReference type="Gene3D" id="3.30.450.20">
    <property type="entry name" value="PAS domain"/>
    <property type="match status" value="2"/>
</dbReference>
<dbReference type="Proteomes" id="UP000028547">
    <property type="component" value="Unassembled WGS sequence"/>
</dbReference>
<accession>A0A084SJM9</accession>
<evidence type="ECO:0000313" key="2">
    <source>
        <dbReference type="Proteomes" id="UP000028547"/>
    </source>
</evidence>
<sequence length="262" mass="29595">MSARIAVVIVLSTLASYLHIQHTLRQEALEQLAQHAAERSAREEAIFLLAADNHALFVKAMAERIHSLTPEEVNGRFDSLFVRLPDGTVRNRRELFDGTRLPGVFIQRNVSVDLDMRRRILASYDTLLQYAPAFRTRFKDTFITLPEGPIISYWPERPDYCLDTGPDFSSTGWEYFLSSLPGNNPERKPAWSGMYTEDMSGKAMTTVTTPLDLEGRHVASISHDVLLEELVARTRAHHLPGAYNVLFRDDGALIAHPDLTEC</sequence>
<evidence type="ECO:0000313" key="1">
    <source>
        <dbReference type="EMBL" id="KFA88664.1"/>
    </source>
</evidence>
<dbReference type="RefSeq" id="WP_052519179.1">
    <property type="nucleotide sequence ID" value="NZ_JPMI01000277.1"/>
</dbReference>
<dbReference type="EMBL" id="JPMI01000277">
    <property type="protein sequence ID" value="KFA88664.1"/>
    <property type="molecule type" value="Genomic_DNA"/>
</dbReference>
<reference evidence="1 2" key="1">
    <citation type="submission" date="2014-07" db="EMBL/GenBank/DDBJ databases">
        <title>Draft Genome Sequence of Gephyronic Acid Producer, Cystobacter violaceus Strain Cb vi76.</title>
        <authorList>
            <person name="Stevens D.C."/>
            <person name="Young J."/>
            <person name="Carmichael R."/>
            <person name="Tan J."/>
            <person name="Taylor R.E."/>
        </authorList>
    </citation>
    <scope>NUCLEOTIDE SEQUENCE [LARGE SCALE GENOMIC DNA]</scope>
    <source>
        <strain evidence="1 2">Cb vi76</strain>
    </source>
</reference>